<dbReference type="EMBL" id="JBHSRF010000026">
    <property type="protein sequence ID" value="MFC6083264.1"/>
    <property type="molecule type" value="Genomic_DNA"/>
</dbReference>
<dbReference type="Proteomes" id="UP001596137">
    <property type="component" value="Unassembled WGS sequence"/>
</dbReference>
<reference evidence="3" key="1">
    <citation type="journal article" date="2019" name="Int. J. Syst. Evol. Microbiol.">
        <title>The Global Catalogue of Microorganisms (GCM) 10K type strain sequencing project: providing services to taxonomists for standard genome sequencing and annotation.</title>
        <authorList>
            <consortium name="The Broad Institute Genomics Platform"/>
            <consortium name="The Broad Institute Genome Sequencing Center for Infectious Disease"/>
            <person name="Wu L."/>
            <person name="Ma J."/>
        </authorList>
    </citation>
    <scope>NUCLEOTIDE SEQUENCE [LARGE SCALE GENOMIC DNA]</scope>
    <source>
        <strain evidence="3">JCM 30346</strain>
    </source>
</reference>
<dbReference type="RefSeq" id="WP_380754943.1">
    <property type="nucleotide sequence ID" value="NZ_JBHSRF010000026.1"/>
</dbReference>
<dbReference type="SUPFAM" id="SSF51430">
    <property type="entry name" value="NAD(P)-linked oxidoreductase"/>
    <property type="match status" value="1"/>
</dbReference>
<name>A0ABW1NKP5_9ACTN</name>
<evidence type="ECO:0000313" key="3">
    <source>
        <dbReference type="Proteomes" id="UP001596137"/>
    </source>
</evidence>
<accession>A0ABW1NKP5</accession>
<evidence type="ECO:0000259" key="1">
    <source>
        <dbReference type="Pfam" id="PF00248"/>
    </source>
</evidence>
<protein>
    <submittedName>
        <fullName evidence="2">Aldo/keto reductase</fullName>
    </submittedName>
</protein>
<dbReference type="InterPro" id="IPR036812">
    <property type="entry name" value="NAD(P)_OxRdtase_dom_sf"/>
</dbReference>
<dbReference type="InterPro" id="IPR023210">
    <property type="entry name" value="NADP_OxRdtase_dom"/>
</dbReference>
<dbReference type="Pfam" id="PF00248">
    <property type="entry name" value="Aldo_ket_red"/>
    <property type="match status" value="1"/>
</dbReference>
<keyword evidence="3" id="KW-1185">Reference proteome</keyword>
<sequence length="77" mass="7799">MTMSPARRIGGTDVSAVGLGCARFSFAFADDPGRAERTVRAALDAGVTLLDTALAYTPAGEAAGVALTPDEVAALSW</sequence>
<organism evidence="2 3">
    <name type="scientific">Sphaerisporangium aureirubrum</name>
    <dbReference type="NCBI Taxonomy" id="1544736"/>
    <lineage>
        <taxon>Bacteria</taxon>
        <taxon>Bacillati</taxon>
        <taxon>Actinomycetota</taxon>
        <taxon>Actinomycetes</taxon>
        <taxon>Streptosporangiales</taxon>
        <taxon>Streptosporangiaceae</taxon>
        <taxon>Sphaerisporangium</taxon>
    </lineage>
</organism>
<comment type="caution">
    <text evidence="2">The sequence shown here is derived from an EMBL/GenBank/DDBJ whole genome shotgun (WGS) entry which is preliminary data.</text>
</comment>
<evidence type="ECO:0000313" key="2">
    <source>
        <dbReference type="EMBL" id="MFC6083264.1"/>
    </source>
</evidence>
<dbReference type="Gene3D" id="3.20.20.100">
    <property type="entry name" value="NADP-dependent oxidoreductase domain"/>
    <property type="match status" value="1"/>
</dbReference>
<feature type="domain" description="NADP-dependent oxidoreductase" evidence="1">
    <location>
        <begin position="19"/>
        <end position="69"/>
    </location>
</feature>
<gene>
    <name evidence="2" type="ORF">ACFP1K_18975</name>
</gene>
<proteinExistence type="predicted"/>